<feature type="domain" description="Fibronectin type-III" evidence="1">
    <location>
        <begin position="12"/>
        <end position="110"/>
    </location>
</feature>
<evidence type="ECO:0000313" key="3">
    <source>
        <dbReference type="Proteomes" id="UP001159427"/>
    </source>
</evidence>
<dbReference type="Pfam" id="PF00041">
    <property type="entry name" value="fn3"/>
    <property type="match status" value="1"/>
</dbReference>
<dbReference type="Gene3D" id="2.60.40.10">
    <property type="entry name" value="Immunoglobulins"/>
    <property type="match status" value="1"/>
</dbReference>
<organism evidence="2 3">
    <name type="scientific">Porites evermanni</name>
    <dbReference type="NCBI Taxonomy" id="104178"/>
    <lineage>
        <taxon>Eukaryota</taxon>
        <taxon>Metazoa</taxon>
        <taxon>Cnidaria</taxon>
        <taxon>Anthozoa</taxon>
        <taxon>Hexacorallia</taxon>
        <taxon>Scleractinia</taxon>
        <taxon>Fungiina</taxon>
        <taxon>Poritidae</taxon>
        <taxon>Porites</taxon>
    </lineage>
</organism>
<dbReference type="Proteomes" id="UP001159427">
    <property type="component" value="Unassembled WGS sequence"/>
</dbReference>
<comment type="caution">
    <text evidence="2">The sequence shown here is derived from an EMBL/GenBank/DDBJ whole genome shotgun (WGS) entry which is preliminary data.</text>
</comment>
<reference evidence="2 3" key="1">
    <citation type="submission" date="2022-05" db="EMBL/GenBank/DDBJ databases">
        <authorList>
            <consortium name="Genoscope - CEA"/>
            <person name="William W."/>
        </authorList>
    </citation>
    <scope>NUCLEOTIDE SEQUENCE [LARGE SCALE GENOMIC DNA]</scope>
</reference>
<accession>A0ABN8RZV9</accession>
<protein>
    <recommendedName>
        <fullName evidence="1">Fibronectin type-III domain-containing protein</fullName>
    </recommendedName>
</protein>
<evidence type="ECO:0000313" key="2">
    <source>
        <dbReference type="EMBL" id="CAH3185012.1"/>
    </source>
</evidence>
<gene>
    <name evidence="2" type="ORF">PEVE_00015840</name>
</gene>
<name>A0ABN8RZV9_9CNID</name>
<dbReference type="InterPro" id="IPR003961">
    <property type="entry name" value="FN3_dom"/>
</dbReference>
<feature type="non-terminal residue" evidence="2">
    <location>
        <position position="1"/>
    </location>
</feature>
<keyword evidence="3" id="KW-1185">Reference proteome</keyword>
<sequence length="110" mass="12436">ITPITHGISHGVPLTPTIQMEKTKTLSCDVNLTWSTPADNGCPLTKYSVYYRLSYEDKQEAIWHEINDLEENAFILTLKCNSRYVIEVSAWNELGESNRSKTLEITTNSG</sequence>
<dbReference type="PROSITE" id="PS50853">
    <property type="entry name" value="FN3"/>
    <property type="match status" value="1"/>
</dbReference>
<evidence type="ECO:0000259" key="1">
    <source>
        <dbReference type="PROSITE" id="PS50853"/>
    </source>
</evidence>
<dbReference type="CDD" id="cd00063">
    <property type="entry name" value="FN3"/>
    <property type="match status" value="1"/>
</dbReference>
<dbReference type="EMBL" id="CALNXI010002228">
    <property type="protein sequence ID" value="CAH3185012.1"/>
    <property type="molecule type" value="Genomic_DNA"/>
</dbReference>
<proteinExistence type="predicted"/>
<dbReference type="SUPFAM" id="SSF49265">
    <property type="entry name" value="Fibronectin type III"/>
    <property type="match status" value="1"/>
</dbReference>
<dbReference type="InterPro" id="IPR013783">
    <property type="entry name" value="Ig-like_fold"/>
</dbReference>
<dbReference type="InterPro" id="IPR036116">
    <property type="entry name" value="FN3_sf"/>
</dbReference>